<dbReference type="PRINTS" id="PR00344">
    <property type="entry name" value="BCTRLSENSOR"/>
</dbReference>
<dbReference type="InterPro" id="IPR003661">
    <property type="entry name" value="HisK_dim/P_dom"/>
</dbReference>
<keyword evidence="13" id="KW-0812">Transmembrane</keyword>
<dbReference type="Gene3D" id="3.30.450.20">
    <property type="entry name" value="PAS domain"/>
    <property type="match status" value="2"/>
</dbReference>
<dbReference type="Proteomes" id="UP000004358">
    <property type="component" value="Unassembled WGS sequence"/>
</dbReference>
<evidence type="ECO:0000256" key="12">
    <source>
        <dbReference type="PROSITE-ProRule" id="PRU00169"/>
    </source>
</evidence>
<dbReference type="SUPFAM" id="SSF52172">
    <property type="entry name" value="CheY-like"/>
    <property type="match status" value="1"/>
</dbReference>
<dbReference type="InterPro" id="IPR003594">
    <property type="entry name" value="HATPase_dom"/>
</dbReference>
<evidence type="ECO:0000313" key="19">
    <source>
        <dbReference type="EMBL" id="EAQ79051.1"/>
    </source>
</evidence>
<dbReference type="SMART" id="SM00448">
    <property type="entry name" value="REC"/>
    <property type="match status" value="1"/>
</dbReference>
<dbReference type="EC" id="2.7.13.3" evidence="3"/>
<keyword evidence="11" id="KW-0131">Cell cycle</keyword>
<dbReference type="InterPro" id="IPR004358">
    <property type="entry name" value="Sig_transdc_His_kin-like_C"/>
</dbReference>
<dbReference type="PROSITE" id="PS50110">
    <property type="entry name" value="RESPONSE_REGULATORY"/>
    <property type="match status" value="1"/>
</dbReference>
<dbReference type="OrthoDB" id="224742at2"/>
<evidence type="ECO:0000259" key="17">
    <source>
        <dbReference type="PROSITE" id="PS50112"/>
    </source>
</evidence>
<name>A3ZWS7_9BACT</name>
<dbReference type="CDD" id="cd00082">
    <property type="entry name" value="HisKA"/>
    <property type="match status" value="1"/>
</dbReference>
<feature type="domain" description="Response regulatory" evidence="16">
    <location>
        <begin position="715"/>
        <end position="829"/>
    </location>
</feature>
<dbReference type="STRING" id="314230.DSM3645_13845"/>
<dbReference type="RefSeq" id="WP_002650667.1">
    <property type="nucleotide sequence ID" value="NZ_CH672376.1"/>
</dbReference>
<dbReference type="InterPro" id="IPR005467">
    <property type="entry name" value="His_kinase_dom"/>
</dbReference>
<gene>
    <name evidence="19" type="ORF">DSM3645_13845</name>
</gene>
<keyword evidence="7 19" id="KW-0418">Kinase</keyword>
<keyword evidence="14" id="KW-0732">Signal</keyword>
<dbReference type="InterPro" id="IPR036890">
    <property type="entry name" value="HATPase_C_sf"/>
</dbReference>
<dbReference type="InterPro" id="IPR013655">
    <property type="entry name" value="PAS_fold_3"/>
</dbReference>
<dbReference type="SMART" id="SM00387">
    <property type="entry name" value="HATPase_c"/>
    <property type="match status" value="1"/>
</dbReference>
<keyword evidence="9" id="KW-0902">Two-component regulatory system</keyword>
<dbReference type="Pfam" id="PF08447">
    <property type="entry name" value="PAS_3"/>
    <property type="match status" value="1"/>
</dbReference>
<evidence type="ECO:0000256" key="5">
    <source>
        <dbReference type="ARBA" id="ARBA00022679"/>
    </source>
</evidence>
<dbReference type="Gene3D" id="3.30.565.10">
    <property type="entry name" value="Histidine kinase-like ATPase, C-terminal domain"/>
    <property type="match status" value="1"/>
</dbReference>
<dbReference type="InterPro" id="IPR058544">
    <property type="entry name" value="ETR1_N"/>
</dbReference>
<evidence type="ECO:0000256" key="14">
    <source>
        <dbReference type="SAM" id="SignalP"/>
    </source>
</evidence>
<feature type="modified residue" description="4-aspartylphosphate" evidence="12">
    <location>
        <position position="764"/>
    </location>
</feature>
<feature type="domain" description="PAC" evidence="18">
    <location>
        <begin position="268"/>
        <end position="320"/>
    </location>
</feature>
<dbReference type="InterPro" id="IPR011006">
    <property type="entry name" value="CheY-like_superfamily"/>
</dbReference>
<dbReference type="eggNOG" id="COG2205">
    <property type="taxonomic scope" value="Bacteria"/>
</dbReference>
<evidence type="ECO:0000256" key="4">
    <source>
        <dbReference type="ARBA" id="ARBA00022553"/>
    </source>
</evidence>
<evidence type="ECO:0000256" key="3">
    <source>
        <dbReference type="ARBA" id="ARBA00012438"/>
    </source>
</evidence>
<dbReference type="SUPFAM" id="SSF55874">
    <property type="entry name" value="ATPase domain of HSP90 chaperone/DNA topoisomerase II/histidine kinase"/>
    <property type="match status" value="1"/>
</dbReference>
<dbReference type="Gene3D" id="3.40.50.2300">
    <property type="match status" value="1"/>
</dbReference>
<evidence type="ECO:0000256" key="6">
    <source>
        <dbReference type="ARBA" id="ARBA00022741"/>
    </source>
</evidence>
<reference evidence="19 20" key="1">
    <citation type="submission" date="2006-02" db="EMBL/GenBank/DDBJ databases">
        <authorList>
            <person name="Amann R."/>
            <person name="Ferriera S."/>
            <person name="Johnson J."/>
            <person name="Kravitz S."/>
            <person name="Halpern A."/>
            <person name="Remington K."/>
            <person name="Beeson K."/>
            <person name="Tran B."/>
            <person name="Rogers Y.-H."/>
            <person name="Friedman R."/>
            <person name="Venter J.C."/>
        </authorList>
    </citation>
    <scope>NUCLEOTIDE SEQUENCE [LARGE SCALE GENOMIC DNA]</scope>
    <source>
        <strain evidence="19 20">DSM 3645</strain>
    </source>
</reference>
<dbReference type="GO" id="GO:0000155">
    <property type="term" value="F:phosphorelay sensor kinase activity"/>
    <property type="evidence" value="ECO:0007669"/>
    <property type="project" value="InterPro"/>
</dbReference>
<dbReference type="EMBL" id="AANZ01000016">
    <property type="protein sequence ID" value="EAQ79051.1"/>
    <property type="molecule type" value="Genomic_DNA"/>
</dbReference>
<comment type="subcellular location">
    <subcellularLocation>
        <location evidence="2">Membrane</location>
    </subcellularLocation>
</comment>
<comment type="caution">
    <text evidence="19">The sequence shown here is derived from an EMBL/GenBank/DDBJ whole genome shotgun (WGS) entry which is preliminary data.</text>
</comment>
<organism evidence="19 20">
    <name type="scientific">Blastopirellula marina DSM 3645</name>
    <dbReference type="NCBI Taxonomy" id="314230"/>
    <lineage>
        <taxon>Bacteria</taxon>
        <taxon>Pseudomonadati</taxon>
        <taxon>Planctomycetota</taxon>
        <taxon>Planctomycetia</taxon>
        <taxon>Pirellulales</taxon>
        <taxon>Pirellulaceae</taxon>
        <taxon>Blastopirellula</taxon>
    </lineage>
</organism>
<dbReference type="InterPro" id="IPR035965">
    <property type="entry name" value="PAS-like_dom_sf"/>
</dbReference>
<evidence type="ECO:0000256" key="2">
    <source>
        <dbReference type="ARBA" id="ARBA00004370"/>
    </source>
</evidence>
<keyword evidence="13" id="KW-1133">Transmembrane helix</keyword>
<dbReference type="InterPro" id="IPR036097">
    <property type="entry name" value="HisK_dim/P_sf"/>
</dbReference>
<dbReference type="HOGENOM" id="CLU_000445_114_15_0"/>
<dbReference type="PROSITE" id="PS50113">
    <property type="entry name" value="PAC"/>
    <property type="match status" value="2"/>
</dbReference>
<evidence type="ECO:0000256" key="13">
    <source>
        <dbReference type="SAM" id="Phobius"/>
    </source>
</evidence>
<dbReference type="CDD" id="cd16922">
    <property type="entry name" value="HATPase_EvgS-ArcB-TorS-like"/>
    <property type="match status" value="1"/>
</dbReference>
<evidence type="ECO:0000256" key="8">
    <source>
        <dbReference type="ARBA" id="ARBA00022840"/>
    </source>
</evidence>
<feature type="transmembrane region" description="Helical" evidence="13">
    <location>
        <begin position="90"/>
        <end position="111"/>
    </location>
</feature>
<dbReference type="SMART" id="SM00388">
    <property type="entry name" value="HisKA"/>
    <property type="match status" value="1"/>
</dbReference>
<feature type="domain" description="PAS" evidence="17">
    <location>
        <begin position="317"/>
        <end position="388"/>
    </location>
</feature>
<keyword evidence="4 12" id="KW-0597">Phosphoprotein</keyword>
<dbReference type="Pfam" id="PF00512">
    <property type="entry name" value="HisKA"/>
    <property type="match status" value="1"/>
</dbReference>
<dbReference type="AlphaFoldDB" id="A3ZWS7"/>
<dbReference type="Gene3D" id="1.10.287.130">
    <property type="match status" value="1"/>
</dbReference>
<dbReference type="Pfam" id="PF00072">
    <property type="entry name" value="Response_reg"/>
    <property type="match status" value="1"/>
</dbReference>
<dbReference type="SMART" id="SM00091">
    <property type="entry name" value="PAS"/>
    <property type="match status" value="2"/>
</dbReference>
<accession>A3ZWS7</accession>
<dbReference type="GO" id="GO:0005524">
    <property type="term" value="F:ATP binding"/>
    <property type="evidence" value="ECO:0007669"/>
    <property type="project" value="UniProtKB-KW"/>
</dbReference>
<dbReference type="Pfam" id="PF13426">
    <property type="entry name" value="PAS_9"/>
    <property type="match status" value="1"/>
</dbReference>
<dbReference type="PANTHER" id="PTHR45339:SF1">
    <property type="entry name" value="HYBRID SIGNAL TRANSDUCTION HISTIDINE KINASE J"/>
    <property type="match status" value="1"/>
</dbReference>
<comment type="catalytic activity">
    <reaction evidence="1">
        <text>ATP + protein L-histidine = ADP + protein N-phospho-L-histidine.</text>
        <dbReference type="EC" id="2.7.13.3"/>
    </reaction>
</comment>
<evidence type="ECO:0000259" key="15">
    <source>
        <dbReference type="PROSITE" id="PS50109"/>
    </source>
</evidence>
<dbReference type="Pfam" id="PF02518">
    <property type="entry name" value="HATPase_c"/>
    <property type="match status" value="1"/>
</dbReference>
<keyword evidence="5" id="KW-0808">Transferase</keyword>
<evidence type="ECO:0000256" key="10">
    <source>
        <dbReference type="ARBA" id="ARBA00023136"/>
    </source>
</evidence>
<dbReference type="SUPFAM" id="SSF47384">
    <property type="entry name" value="Homodimeric domain of signal transducing histidine kinase"/>
    <property type="match status" value="1"/>
</dbReference>
<feature type="domain" description="Histidine kinase" evidence="15">
    <location>
        <begin position="461"/>
        <end position="683"/>
    </location>
</feature>
<feature type="domain" description="PAC" evidence="18">
    <location>
        <begin position="389"/>
        <end position="443"/>
    </location>
</feature>
<dbReference type="Pfam" id="PF25487">
    <property type="entry name" value="ETR1_N"/>
    <property type="match status" value="1"/>
</dbReference>
<proteinExistence type="predicted"/>
<dbReference type="PROSITE" id="PS50109">
    <property type="entry name" value="HIS_KIN"/>
    <property type="match status" value="1"/>
</dbReference>
<evidence type="ECO:0000256" key="1">
    <source>
        <dbReference type="ARBA" id="ARBA00000085"/>
    </source>
</evidence>
<feature type="transmembrane region" description="Helical" evidence="13">
    <location>
        <begin position="123"/>
        <end position="148"/>
    </location>
</feature>
<dbReference type="InterPro" id="IPR000014">
    <property type="entry name" value="PAS"/>
</dbReference>
<dbReference type="SMART" id="SM00086">
    <property type="entry name" value="PAC"/>
    <property type="match status" value="2"/>
</dbReference>
<evidence type="ECO:0000256" key="9">
    <source>
        <dbReference type="ARBA" id="ARBA00023012"/>
    </source>
</evidence>
<dbReference type="NCBIfam" id="TIGR00229">
    <property type="entry name" value="sensory_box"/>
    <property type="match status" value="1"/>
</dbReference>
<keyword evidence="10 13" id="KW-0472">Membrane</keyword>
<keyword evidence="8" id="KW-0067">ATP-binding</keyword>
<dbReference type="InterPro" id="IPR001610">
    <property type="entry name" value="PAC"/>
</dbReference>
<feature type="chain" id="PRO_5002665194" description="histidine kinase" evidence="14">
    <location>
        <begin position="27"/>
        <end position="845"/>
    </location>
</feature>
<dbReference type="InterPro" id="IPR000700">
    <property type="entry name" value="PAS-assoc_C"/>
</dbReference>
<evidence type="ECO:0000256" key="7">
    <source>
        <dbReference type="ARBA" id="ARBA00022777"/>
    </source>
</evidence>
<dbReference type="CDD" id="cd17546">
    <property type="entry name" value="REC_hyHK_CKI1_RcsC-like"/>
    <property type="match status" value="1"/>
</dbReference>
<evidence type="ECO:0000256" key="11">
    <source>
        <dbReference type="ARBA" id="ARBA00023306"/>
    </source>
</evidence>
<feature type="signal peptide" evidence="14">
    <location>
        <begin position="1"/>
        <end position="26"/>
    </location>
</feature>
<dbReference type="PANTHER" id="PTHR45339">
    <property type="entry name" value="HYBRID SIGNAL TRANSDUCTION HISTIDINE KINASE J"/>
    <property type="match status" value="1"/>
</dbReference>
<keyword evidence="6" id="KW-0547">Nucleotide-binding</keyword>
<dbReference type="GO" id="GO:0016020">
    <property type="term" value="C:membrane"/>
    <property type="evidence" value="ECO:0007669"/>
    <property type="project" value="UniProtKB-SubCell"/>
</dbReference>
<sequence>MSLSTRAILLTICTILGLATCAPSLSAEPAPPTCCAGSECDTPNAAAPAEARQFHADTFTGFFSKLFDASDYPARWFCGNWTLETGWLHVLSDVAIFGAYFAIPLVLLYFLRQRPDLPFPKIVWLFAAFILACGFGHLVEAGIFWWPVYRFSGLIKAMTATVSWATVLVLIRMTPDLLKLPSMALLGQKLQTANERLDCALEAGGIGVWQWRDENDQFEADGRALQMHGIQATDNVSTLAEFLDLLHEDDREELRTATARCVSHGTNYSVNYRIPRANGTVRYIQSHGKVLSSDDGKTRKLVGVCIDQTELTEYHAAVKKLSLVASSTRHSVVITNQAGETEWVNNAFTQLTGYSAEEAIGRKPGSLLQGPETNQETIEIVRRALQKQEQVSAELLNYAKDGHSYWIALEIEPVFDQEGRLSNFIATQIDITDQVRRTEELIEAMETAESANHAKSQFLANMSHEIRTPLNGIMGFTDLLLYDIESTEADRREYLETVRSSGEHLLALINEILDLSKIESGQLLIEKFPCSPQQILTDVISVLRPKFEEKKIQIRRHWDSDIPTQVLTDAPRLKQLLLNIVGNAIKFTQTGEVRIVARLEAEATRSRLIFDVIDTGIGIPQGKLEMIFQPFSQADSSVTRRFGGTGLGLTISRNLAELLGGSLHAESVEGLGSKFTITVDAGNLTLSSEPKPAPPEDAPTAMIHETKLPSLSGVQALVVDDGEANRRFISVVLEHAGANITMAENGQEAVDSIAEHTSDIILLDMQMPVMDGYVAAELIRFQGFTGPIIAVTAHAMQGDREKCLAAGCSGYLSKPLSREELLRTVAYALHEQRLRDADAPHDIAF</sequence>
<dbReference type="FunFam" id="3.30.565.10:FF:000010">
    <property type="entry name" value="Sensor histidine kinase RcsC"/>
    <property type="match status" value="1"/>
</dbReference>
<evidence type="ECO:0000259" key="16">
    <source>
        <dbReference type="PROSITE" id="PS50110"/>
    </source>
</evidence>
<evidence type="ECO:0000259" key="18">
    <source>
        <dbReference type="PROSITE" id="PS50113"/>
    </source>
</evidence>
<dbReference type="CDD" id="cd00130">
    <property type="entry name" value="PAS"/>
    <property type="match status" value="2"/>
</dbReference>
<dbReference type="FunFam" id="1.10.287.130:FF:000038">
    <property type="entry name" value="Sensory transduction histidine kinase"/>
    <property type="match status" value="1"/>
</dbReference>
<dbReference type="PROSITE" id="PS50112">
    <property type="entry name" value="PAS"/>
    <property type="match status" value="1"/>
</dbReference>
<protein>
    <recommendedName>
        <fullName evidence="3">histidine kinase</fullName>
        <ecNumber evidence="3">2.7.13.3</ecNumber>
    </recommendedName>
</protein>
<evidence type="ECO:0000313" key="20">
    <source>
        <dbReference type="Proteomes" id="UP000004358"/>
    </source>
</evidence>
<dbReference type="SUPFAM" id="SSF55785">
    <property type="entry name" value="PYP-like sensor domain (PAS domain)"/>
    <property type="match status" value="2"/>
</dbReference>
<dbReference type="InterPro" id="IPR001789">
    <property type="entry name" value="Sig_transdc_resp-reg_receiver"/>
</dbReference>